<evidence type="ECO:0000256" key="1">
    <source>
        <dbReference type="ARBA" id="ARBA00022707"/>
    </source>
</evidence>
<dbReference type="InterPro" id="IPR052632">
    <property type="entry name" value="MICOS_subunit_Mic19"/>
</dbReference>
<reference evidence="9" key="2">
    <citation type="submission" date="2016-06" db="EMBL/GenBank/DDBJ databases">
        <title>The genome of a short-lived fish provides insights into sex chromosome evolution and the genetic control of aging.</title>
        <authorList>
            <person name="Reichwald K."/>
            <person name="Felder M."/>
            <person name="Petzold A."/>
            <person name="Koch P."/>
            <person name="Groth M."/>
            <person name="Platzer M."/>
        </authorList>
    </citation>
    <scope>NUCLEOTIDE SEQUENCE</scope>
    <source>
        <tissue evidence="9">Brain</tissue>
    </source>
</reference>
<proteinExistence type="predicted"/>
<dbReference type="Pfam" id="PF05300">
    <property type="entry name" value="MIC19_MIC25"/>
    <property type="match status" value="1"/>
</dbReference>
<feature type="compositionally biased region" description="Basic and acidic residues" evidence="8">
    <location>
        <begin position="71"/>
        <end position="80"/>
    </location>
</feature>
<evidence type="ECO:0000256" key="4">
    <source>
        <dbReference type="ARBA" id="ARBA00023136"/>
    </source>
</evidence>
<keyword evidence="4" id="KW-0472">Membrane</keyword>
<evidence type="ECO:0000256" key="8">
    <source>
        <dbReference type="SAM" id="MobiDB-lite"/>
    </source>
</evidence>
<keyword evidence="2" id="KW-0999">Mitochondrion inner membrane</keyword>
<name>A0A1A8PC11_9TELE</name>
<comment type="subcellular location">
    <subcellularLocation>
        <location evidence="7">Mitochondrion inner membrane</location>
        <topology evidence="7">Lipid-anchor</topology>
    </subcellularLocation>
</comment>
<organism evidence="9">
    <name type="scientific">Nothobranchius pienaari</name>
    <dbReference type="NCBI Taxonomy" id="704102"/>
    <lineage>
        <taxon>Eukaryota</taxon>
        <taxon>Metazoa</taxon>
        <taxon>Chordata</taxon>
        <taxon>Craniata</taxon>
        <taxon>Vertebrata</taxon>
        <taxon>Euteleostomi</taxon>
        <taxon>Actinopterygii</taxon>
        <taxon>Neopterygii</taxon>
        <taxon>Teleostei</taxon>
        <taxon>Neoteleostei</taxon>
        <taxon>Acanthomorphata</taxon>
        <taxon>Ovalentaria</taxon>
        <taxon>Atherinomorphae</taxon>
        <taxon>Cyprinodontiformes</taxon>
        <taxon>Nothobranchiidae</taxon>
        <taxon>Nothobranchius</taxon>
    </lineage>
</organism>
<feature type="region of interest" description="Disordered" evidence="8">
    <location>
        <begin position="30"/>
        <end position="80"/>
    </location>
</feature>
<evidence type="ECO:0000256" key="3">
    <source>
        <dbReference type="ARBA" id="ARBA00023128"/>
    </source>
</evidence>
<dbReference type="EMBL" id="HAEF01021411">
    <property type="protein sequence ID" value="SBR62570.1"/>
    <property type="molecule type" value="Transcribed_RNA"/>
</dbReference>
<dbReference type="AlphaFoldDB" id="A0A1A8PC11"/>
<evidence type="ECO:0000256" key="5">
    <source>
        <dbReference type="ARBA" id="ARBA00023157"/>
    </source>
</evidence>
<sequence>MGGNGSTARNVSFGLDENEKVTVIEGVKLSEDVLRRMKNSQKSESTKPSEPPAESHKPPPNLEQSGPLTTETREEMRKNFERQQALVQEQLAKLAQKEREAAAVTDLSELTPALMLEKHKTHEEHEKAKLLARRLEQKEQELATISGFYKEQLDVLEKKNFDNYRQTTEQYSQAAAKTEARIRTRPTAPVCSELQAKVLQCYRENPQQTLHCSSLANQYMTCVQQAKKSSLTNHG</sequence>
<keyword evidence="3" id="KW-0496">Mitochondrion</keyword>
<evidence type="ECO:0000256" key="6">
    <source>
        <dbReference type="ARBA" id="ARBA00023288"/>
    </source>
</evidence>
<dbReference type="GO" id="GO:0007007">
    <property type="term" value="P:inner mitochondrial membrane organization"/>
    <property type="evidence" value="ECO:0007669"/>
    <property type="project" value="TreeGrafter"/>
</dbReference>
<feature type="region of interest" description="Disordered" evidence="8">
    <location>
        <begin position="1"/>
        <end position="20"/>
    </location>
</feature>
<dbReference type="PROSITE" id="PS51808">
    <property type="entry name" value="CHCH"/>
    <property type="match status" value="1"/>
</dbReference>
<dbReference type="PANTHER" id="PTHR21588">
    <property type="entry name" value="COILED-COIL-HELIX-COILED-COIL-HELIX DOMAIN CONTAINING 6"/>
    <property type="match status" value="1"/>
</dbReference>
<dbReference type="EMBL" id="HAEG01007174">
    <property type="protein sequence ID" value="SBR78584.1"/>
    <property type="molecule type" value="Transcribed_RNA"/>
</dbReference>
<evidence type="ECO:0000256" key="2">
    <source>
        <dbReference type="ARBA" id="ARBA00022792"/>
    </source>
</evidence>
<dbReference type="InterPro" id="IPR007964">
    <property type="entry name" value="MIC19/MIC25"/>
</dbReference>
<dbReference type="PANTHER" id="PTHR21588:SF17">
    <property type="entry name" value="MICOS COMPLEX SUBUNIT MIC25 ISOFORM X1-RELATED"/>
    <property type="match status" value="1"/>
</dbReference>
<reference evidence="9" key="1">
    <citation type="submission" date="2016-05" db="EMBL/GenBank/DDBJ databases">
        <authorList>
            <person name="Lavstsen T."/>
            <person name="Jespersen J.S."/>
        </authorList>
    </citation>
    <scope>NUCLEOTIDE SEQUENCE</scope>
    <source>
        <tissue evidence="9">Brain</tissue>
    </source>
</reference>
<feature type="compositionally biased region" description="Polar residues" evidence="8">
    <location>
        <begin position="1"/>
        <end position="10"/>
    </location>
</feature>
<evidence type="ECO:0000313" key="9">
    <source>
        <dbReference type="EMBL" id="SBR78584.1"/>
    </source>
</evidence>
<keyword evidence="6" id="KW-0449">Lipoprotein</keyword>
<accession>A0A1A8PC11</accession>
<keyword evidence="5" id="KW-1015">Disulfide bond</keyword>
<gene>
    <name evidence="9" type="primary">CHCHD6B</name>
</gene>
<dbReference type="GO" id="GO:0061617">
    <property type="term" value="C:MICOS complex"/>
    <property type="evidence" value="ECO:0007669"/>
    <property type="project" value="InterPro"/>
</dbReference>
<protein>
    <submittedName>
        <fullName evidence="9">Coiled-coil-helix-coiled-coil-helix domain containing 6b</fullName>
    </submittedName>
</protein>
<evidence type="ECO:0000256" key="7">
    <source>
        <dbReference type="ARBA" id="ARBA00034476"/>
    </source>
</evidence>
<keyword evidence="1" id="KW-0519">Myristate</keyword>